<dbReference type="GO" id="GO:0006508">
    <property type="term" value="P:proteolysis"/>
    <property type="evidence" value="ECO:0007669"/>
    <property type="project" value="InterPro"/>
</dbReference>
<gene>
    <name evidence="6" type="ORF">MONAX_5E037134</name>
</gene>
<evidence type="ECO:0000313" key="6">
    <source>
        <dbReference type="EMBL" id="VTJ90795.1"/>
    </source>
</evidence>
<sequence>MKWMVVALVCLLAFEASTTLVRVPLRKMKTMRQTMREKGLLGDFLKTHKYDLAQKYRFSDFSVLYEPITYMDSCQPGPPCCEWPNGQSMGRAPADLAAEPQRPRGSPGQAGTEASVSGTLAFGGT</sequence>
<dbReference type="Pfam" id="PF07966">
    <property type="entry name" value="A1_Propeptide"/>
    <property type="match status" value="1"/>
</dbReference>
<reference evidence="6" key="1">
    <citation type="submission" date="2019-04" db="EMBL/GenBank/DDBJ databases">
        <authorList>
            <person name="Alioto T."/>
            <person name="Alioto T."/>
        </authorList>
    </citation>
    <scope>NUCLEOTIDE SEQUENCE [LARGE SCALE GENOMIC DNA]</scope>
</reference>
<dbReference type="Gene3D" id="6.10.140.60">
    <property type="match status" value="1"/>
</dbReference>
<evidence type="ECO:0000259" key="5">
    <source>
        <dbReference type="Pfam" id="PF07966"/>
    </source>
</evidence>
<dbReference type="AlphaFoldDB" id="A0A5E4D9N5"/>
<feature type="chain" id="PRO_5022944748" description="Aspartic peptidase N-terminal domain-containing protein" evidence="4">
    <location>
        <begin position="19"/>
        <end position="125"/>
    </location>
</feature>
<keyword evidence="7" id="KW-1185">Reference proteome</keyword>
<organism evidence="6 7">
    <name type="scientific">Marmota monax</name>
    <name type="common">Woodchuck</name>
    <dbReference type="NCBI Taxonomy" id="9995"/>
    <lineage>
        <taxon>Eukaryota</taxon>
        <taxon>Metazoa</taxon>
        <taxon>Chordata</taxon>
        <taxon>Craniata</taxon>
        <taxon>Vertebrata</taxon>
        <taxon>Euteleostomi</taxon>
        <taxon>Mammalia</taxon>
        <taxon>Eutheria</taxon>
        <taxon>Euarchontoglires</taxon>
        <taxon>Glires</taxon>
        <taxon>Rodentia</taxon>
        <taxon>Sciuromorpha</taxon>
        <taxon>Sciuridae</taxon>
        <taxon>Xerinae</taxon>
        <taxon>Marmotini</taxon>
        <taxon>Marmota</taxon>
    </lineage>
</organism>
<evidence type="ECO:0000256" key="2">
    <source>
        <dbReference type="ARBA" id="ARBA00022801"/>
    </source>
</evidence>
<proteinExistence type="inferred from homology"/>
<protein>
    <recommendedName>
        <fullName evidence="5">Aspartic peptidase N-terminal domain-containing protein</fullName>
    </recommendedName>
</protein>
<evidence type="ECO:0000256" key="1">
    <source>
        <dbReference type="ARBA" id="ARBA00007447"/>
    </source>
</evidence>
<dbReference type="InterPro" id="IPR012848">
    <property type="entry name" value="Aspartic_peptidase_N"/>
</dbReference>
<comment type="similarity">
    <text evidence="1">Belongs to the peptidase A1 family.</text>
</comment>
<dbReference type="Proteomes" id="UP000335636">
    <property type="component" value="Unassembled WGS sequence"/>
</dbReference>
<feature type="domain" description="Aspartic peptidase N-terminal" evidence="5">
    <location>
        <begin position="22"/>
        <end position="48"/>
    </location>
</feature>
<keyword evidence="4" id="KW-0732">Signal</keyword>
<dbReference type="GO" id="GO:0004190">
    <property type="term" value="F:aspartic-type endopeptidase activity"/>
    <property type="evidence" value="ECO:0007669"/>
    <property type="project" value="InterPro"/>
</dbReference>
<dbReference type="EMBL" id="CABDUW010005104">
    <property type="protein sequence ID" value="VTJ90795.1"/>
    <property type="molecule type" value="Genomic_DNA"/>
</dbReference>
<feature type="region of interest" description="Disordered" evidence="3">
    <location>
        <begin position="85"/>
        <end position="125"/>
    </location>
</feature>
<name>A0A5E4D9N5_MARMO</name>
<accession>A0A5E4D9N5</accession>
<comment type="caution">
    <text evidence="6">The sequence shown here is derived from an EMBL/GenBank/DDBJ whole genome shotgun (WGS) entry which is preliminary data.</text>
</comment>
<evidence type="ECO:0000313" key="7">
    <source>
        <dbReference type="Proteomes" id="UP000335636"/>
    </source>
</evidence>
<evidence type="ECO:0000256" key="4">
    <source>
        <dbReference type="SAM" id="SignalP"/>
    </source>
</evidence>
<keyword evidence="2" id="KW-0378">Hydrolase</keyword>
<evidence type="ECO:0000256" key="3">
    <source>
        <dbReference type="SAM" id="MobiDB-lite"/>
    </source>
</evidence>
<feature type="signal peptide" evidence="4">
    <location>
        <begin position="1"/>
        <end position="18"/>
    </location>
</feature>